<keyword evidence="6" id="KW-0963">Cytoplasm</keyword>
<evidence type="ECO:0000256" key="13">
    <source>
        <dbReference type="ARBA" id="ARBA00056809"/>
    </source>
</evidence>
<organism evidence="19 20">
    <name type="scientific">Pygocentrus nattereri</name>
    <name type="common">Red-bellied piranha</name>
    <dbReference type="NCBI Taxonomy" id="42514"/>
    <lineage>
        <taxon>Eukaryota</taxon>
        <taxon>Metazoa</taxon>
        <taxon>Chordata</taxon>
        <taxon>Craniata</taxon>
        <taxon>Vertebrata</taxon>
        <taxon>Euteleostomi</taxon>
        <taxon>Actinopterygii</taxon>
        <taxon>Neopterygii</taxon>
        <taxon>Teleostei</taxon>
        <taxon>Ostariophysi</taxon>
        <taxon>Characiformes</taxon>
        <taxon>Characoidei</taxon>
        <taxon>Pygocentrus</taxon>
    </lineage>
</organism>
<dbReference type="FunFam" id="3.40.50.300:FF:000536">
    <property type="entry name" value="GTPase IMAP family member 8"/>
    <property type="match status" value="1"/>
</dbReference>
<comment type="subcellular location">
    <subcellularLocation>
        <location evidence="3">Cytoplasm</location>
        <location evidence="3">Cytosol</location>
    </subcellularLocation>
    <subcellularLocation>
        <location evidence="2">Endoplasmic reticulum</location>
    </subcellularLocation>
    <subcellularLocation>
        <location evidence="4">Golgi apparatus</location>
    </subcellularLocation>
    <subcellularLocation>
        <location evidence="1">Mitochondrion</location>
    </subcellularLocation>
</comment>
<dbReference type="GO" id="GO:0005783">
    <property type="term" value="C:endoplasmic reticulum"/>
    <property type="evidence" value="ECO:0007669"/>
    <property type="project" value="UniProtKB-SubCell"/>
</dbReference>
<keyword evidence="10" id="KW-0333">Golgi apparatus</keyword>
<evidence type="ECO:0000256" key="9">
    <source>
        <dbReference type="ARBA" id="ARBA00022824"/>
    </source>
</evidence>
<dbReference type="InterPro" id="IPR006703">
    <property type="entry name" value="G_AIG1"/>
</dbReference>
<keyword evidence="9" id="KW-0256">Endoplasmic reticulum</keyword>
<dbReference type="SUPFAM" id="SSF52540">
    <property type="entry name" value="P-loop containing nucleoside triphosphate hydrolases"/>
    <property type="match status" value="1"/>
</dbReference>
<evidence type="ECO:0000256" key="17">
    <source>
        <dbReference type="SAM" id="Phobius"/>
    </source>
</evidence>
<sequence length="348" mass="41080">MLTSSANLHELLTILLNVWRSKDPFQLAKFNSMLIWLASGAFLFFILYITWASVTPKDLQIGPEVRLMMLGTSGAGKSATGNTILGRNAFRAEASPVSVTRTCQRWTEVVRGRKITVIDTPSIMEMWQSSSQESECVQMASPGPHVFLLVIRVGRFTEEERKTVAWIKENLQEEALMSTMILFTGGDLLEGKPMEMFLNESVELQKLLRLCGGRYHIMNNRETRDFKQVSELLNKIDKMTHDNKSIFNSSRISLKEWRSSRLKEEERCVEKERKIREEEERKRGEIRKGIREMEKKRREMKVWDVREEEEWKRLIREREIRKEEEAKRRVIEEELEIYKKKNWWNVFI</sequence>
<evidence type="ECO:0000256" key="1">
    <source>
        <dbReference type="ARBA" id="ARBA00004173"/>
    </source>
</evidence>
<reference evidence="19 20" key="1">
    <citation type="submission" date="2020-10" db="EMBL/GenBank/DDBJ databases">
        <title>Pygocentrus nattereri (red-bellied piranha) genome, fPygNat1, primary haplotype.</title>
        <authorList>
            <person name="Myers G."/>
            <person name="Meyer A."/>
            <person name="Karagic N."/>
            <person name="Pippel M."/>
            <person name="Winkler S."/>
            <person name="Tracey A."/>
            <person name="Wood J."/>
            <person name="Formenti G."/>
            <person name="Howe K."/>
            <person name="Fedrigo O."/>
            <person name="Jarvis E.D."/>
        </authorList>
    </citation>
    <scope>NUCLEOTIDE SEQUENCE [LARGE SCALE GENOMIC DNA]</scope>
</reference>
<evidence type="ECO:0000256" key="3">
    <source>
        <dbReference type="ARBA" id="ARBA00004514"/>
    </source>
</evidence>
<evidence type="ECO:0000256" key="4">
    <source>
        <dbReference type="ARBA" id="ARBA00004555"/>
    </source>
</evidence>
<dbReference type="GeneTree" id="ENSGT01140000282522"/>
<evidence type="ECO:0000256" key="7">
    <source>
        <dbReference type="ARBA" id="ARBA00022737"/>
    </source>
</evidence>
<dbReference type="Ensembl" id="ENSPNAT00000031265.2">
    <property type="protein sequence ID" value="ENSPNAP00000020576.2"/>
    <property type="gene ID" value="ENSPNAG00000005038.2"/>
</dbReference>
<evidence type="ECO:0000256" key="6">
    <source>
        <dbReference type="ARBA" id="ARBA00022490"/>
    </source>
</evidence>
<reference evidence="19" key="3">
    <citation type="submission" date="2025-09" db="UniProtKB">
        <authorList>
            <consortium name="Ensembl"/>
        </authorList>
    </citation>
    <scope>IDENTIFICATION</scope>
</reference>
<dbReference type="Gene3D" id="3.40.50.300">
    <property type="entry name" value="P-loop containing nucleotide triphosphate hydrolases"/>
    <property type="match status" value="1"/>
</dbReference>
<keyword evidence="7" id="KW-0677">Repeat</keyword>
<evidence type="ECO:0000256" key="11">
    <source>
        <dbReference type="ARBA" id="ARBA00023128"/>
    </source>
</evidence>
<evidence type="ECO:0000256" key="8">
    <source>
        <dbReference type="ARBA" id="ARBA00022741"/>
    </source>
</evidence>
<evidence type="ECO:0000256" key="14">
    <source>
        <dbReference type="ARBA" id="ARBA00073539"/>
    </source>
</evidence>
<keyword evidence="17" id="KW-0812">Transmembrane</keyword>
<dbReference type="GO" id="GO:0005829">
    <property type="term" value="C:cytosol"/>
    <property type="evidence" value="ECO:0007669"/>
    <property type="project" value="UniProtKB-SubCell"/>
</dbReference>
<dbReference type="GO" id="GO:0005794">
    <property type="term" value="C:Golgi apparatus"/>
    <property type="evidence" value="ECO:0007669"/>
    <property type="project" value="UniProtKB-SubCell"/>
</dbReference>
<keyword evidence="17" id="KW-0472">Membrane</keyword>
<evidence type="ECO:0000256" key="16">
    <source>
        <dbReference type="SAM" id="Coils"/>
    </source>
</evidence>
<dbReference type="InterPro" id="IPR045058">
    <property type="entry name" value="GIMA/IAN/Toc"/>
</dbReference>
<protein>
    <recommendedName>
        <fullName evidence="14">GTPase IMAP family member 8</fullName>
    </recommendedName>
    <alternativeName>
        <fullName evidence="15">Immune-associated nucleotide-binding protein 9</fullName>
    </alternativeName>
</protein>
<dbReference type="PROSITE" id="PS51720">
    <property type="entry name" value="G_AIG1"/>
    <property type="match status" value="1"/>
</dbReference>
<feature type="coiled-coil region" evidence="16">
    <location>
        <begin position="261"/>
        <end position="341"/>
    </location>
</feature>
<dbReference type="GO" id="GO:0005739">
    <property type="term" value="C:mitochondrion"/>
    <property type="evidence" value="ECO:0007669"/>
    <property type="project" value="UniProtKB-SubCell"/>
</dbReference>
<dbReference type="Proteomes" id="UP001501920">
    <property type="component" value="Chromosome 12"/>
</dbReference>
<evidence type="ECO:0000256" key="15">
    <source>
        <dbReference type="ARBA" id="ARBA00077278"/>
    </source>
</evidence>
<evidence type="ECO:0000313" key="20">
    <source>
        <dbReference type="Proteomes" id="UP001501920"/>
    </source>
</evidence>
<evidence type="ECO:0000313" key="19">
    <source>
        <dbReference type="Ensembl" id="ENSPNAP00000020576.2"/>
    </source>
</evidence>
<dbReference type="Pfam" id="PF04548">
    <property type="entry name" value="AIG1"/>
    <property type="match status" value="1"/>
</dbReference>
<comment type="similarity">
    <text evidence="5">Belongs to the TRAFAC class TrmE-Era-EngA-EngB-Septin-like GTPase superfamily. AIG1/Toc34/Toc159-like paraseptin GTPase family. IAN subfamily.</text>
</comment>
<dbReference type="PANTHER" id="PTHR10903">
    <property type="entry name" value="GTPASE, IMAP FAMILY MEMBER-RELATED"/>
    <property type="match status" value="1"/>
</dbReference>
<proteinExistence type="inferred from homology"/>
<dbReference type="InterPro" id="IPR027417">
    <property type="entry name" value="P-loop_NTPase"/>
</dbReference>
<dbReference type="STRING" id="42514.ENSPNAP00000020576"/>
<feature type="domain" description="AIG1-type G" evidence="18">
    <location>
        <begin position="62"/>
        <end position="257"/>
    </location>
</feature>
<evidence type="ECO:0000256" key="5">
    <source>
        <dbReference type="ARBA" id="ARBA00008535"/>
    </source>
</evidence>
<keyword evidence="12" id="KW-0342">GTP-binding</keyword>
<dbReference type="GO" id="GO:0005525">
    <property type="term" value="F:GTP binding"/>
    <property type="evidence" value="ECO:0007669"/>
    <property type="project" value="UniProtKB-KW"/>
</dbReference>
<accession>A0A3B4DBX4</accession>
<keyword evidence="20" id="KW-1185">Reference proteome</keyword>
<keyword evidence="17" id="KW-1133">Transmembrane helix</keyword>
<reference evidence="19" key="2">
    <citation type="submission" date="2025-08" db="UniProtKB">
        <authorList>
            <consortium name="Ensembl"/>
        </authorList>
    </citation>
    <scope>IDENTIFICATION</scope>
</reference>
<evidence type="ECO:0000256" key="10">
    <source>
        <dbReference type="ARBA" id="ARBA00023034"/>
    </source>
</evidence>
<keyword evidence="16" id="KW-0175">Coiled coil</keyword>
<name>A0A3B4DBX4_PYGNA</name>
<keyword evidence="11" id="KW-0496">Mitochondrion</keyword>
<keyword evidence="8" id="KW-0547">Nucleotide-binding</keyword>
<evidence type="ECO:0000259" key="18">
    <source>
        <dbReference type="PROSITE" id="PS51720"/>
    </source>
</evidence>
<dbReference type="AlphaFoldDB" id="A0A3B4DBX4"/>
<dbReference type="PANTHER" id="PTHR10903:SF188">
    <property type="entry name" value="GTPASE IMAP FAMILY MEMBER 2-LIKE-RELATED"/>
    <property type="match status" value="1"/>
</dbReference>
<evidence type="ECO:0000256" key="2">
    <source>
        <dbReference type="ARBA" id="ARBA00004240"/>
    </source>
</evidence>
<comment type="function">
    <text evidence="13">Exerts an anti-apoptotic effect in the immune system and is involved in responses to infections.</text>
</comment>
<feature type="transmembrane region" description="Helical" evidence="17">
    <location>
        <begin position="30"/>
        <end position="51"/>
    </location>
</feature>
<evidence type="ECO:0000256" key="12">
    <source>
        <dbReference type="ARBA" id="ARBA00023134"/>
    </source>
</evidence>